<dbReference type="SMART" id="SM00028">
    <property type="entry name" value="TPR"/>
    <property type="match status" value="2"/>
</dbReference>
<dbReference type="Proteomes" id="UP000801864">
    <property type="component" value="Unassembled WGS sequence"/>
</dbReference>
<protein>
    <submittedName>
        <fullName evidence="2">General transcriptional corepressor ssn6</fullName>
    </submittedName>
</protein>
<comment type="caution">
    <text evidence="2">The sequence shown here is derived from an EMBL/GenBank/DDBJ whole genome shotgun (WGS) entry which is preliminary data.</text>
</comment>
<dbReference type="InterPro" id="IPR011990">
    <property type="entry name" value="TPR-like_helical_dom_sf"/>
</dbReference>
<feature type="repeat" description="TPR" evidence="1">
    <location>
        <begin position="248"/>
        <end position="281"/>
    </location>
</feature>
<evidence type="ECO:0000256" key="1">
    <source>
        <dbReference type="PROSITE-ProRule" id="PRU00339"/>
    </source>
</evidence>
<dbReference type="InterPro" id="IPR019734">
    <property type="entry name" value="TPR_rpt"/>
</dbReference>
<sequence length="320" mass="36293">MAIGGTELGEFNWKRVIKPGLHIEQAMVQVVTRAGAFTETCLRCSDVNSGAPAKHPDKPCSTCGRWVGRNKSNVEPVVRLLDRAKTLPDGTTPFGPELPSMQLDNDFHHFRRVQIRESSETIHDINTAKAILSTDSMDPAANTFLALRLIQEAQDSGNLALLETPKRHLKIAISSDSTAVDPGYLLAEISMLQRDYTHAHEYLQQAAYRSPLSPQIYLVVANMYYHAKRFIQSREAISHAIQLTPYFYMPWYNLGILWDARNRTEYAYLSFERCLELNPDLPDVRARLNVLAVFRNGEKNVPDDYKIHDMLQCELMAMVD</sequence>
<keyword evidence="1" id="KW-0802">TPR repeat</keyword>
<gene>
    <name evidence="2" type="ORF">CFAM422_006758</name>
</gene>
<dbReference type="EMBL" id="QLNT01000011">
    <property type="protein sequence ID" value="KAF3070199.1"/>
    <property type="molecule type" value="Genomic_DNA"/>
</dbReference>
<name>A0A9P4XDC2_9HYPO</name>
<organism evidence="2 3">
    <name type="scientific">Trichoderma lentiforme</name>
    <dbReference type="NCBI Taxonomy" id="1567552"/>
    <lineage>
        <taxon>Eukaryota</taxon>
        <taxon>Fungi</taxon>
        <taxon>Dikarya</taxon>
        <taxon>Ascomycota</taxon>
        <taxon>Pezizomycotina</taxon>
        <taxon>Sordariomycetes</taxon>
        <taxon>Hypocreomycetidae</taxon>
        <taxon>Hypocreales</taxon>
        <taxon>Hypocreaceae</taxon>
        <taxon>Trichoderma</taxon>
    </lineage>
</organism>
<proteinExistence type="predicted"/>
<dbReference type="SUPFAM" id="SSF48452">
    <property type="entry name" value="TPR-like"/>
    <property type="match status" value="1"/>
</dbReference>
<evidence type="ECO:0000313" key="2">
    <source>
        <dbReference type="EMBL" id="KAF3070199.1"/>
    </source>
</evidence>
<dbReference type="Gene3D" id="1.25.40.10">
    <property type="entry name" value="Tetratricopeptide repeat domain"/>
    <property type="match status" value="1"/>
</dbReference>
<reference evidence="2 3" key="1">
    <citation type="submission" date="2018-06" db="EMBL/GenBank/DDBJ databases">
        <title>Genome analysis of cellulolytic fungus Trichoderma lentiforme CFAM-422.</title>
        <authorList>
            <person name="Steindorff A.S."/>
            <person name="Formighieri E.F."/>
            <person name="Midorikawa G.E.O."/>
            <person name="Tamietti M.S."/>
            <person name="Ramos E.Z."/>
            <person name="Silva A.S."/>
            <person name="Bon E.P.S."/>
            <person name="Mendes T.D."/>
            <person name="Damaso M.C.T."/>
            <person name="Favaro L.C.L."/>
        </authorList>
    </citation>
    <scope>NUCLEOTIDE SEQUENCE [LARGE SCALE GENOMIC DNA]</scope>
    <source>
        <strain evidence="2 3">CFAM-422</strain>
    </source>
</reference>
<evidence type="ECO:0000313" key="3">
    <source>
        <dbReference type="Proteomes" id="UP000801864"/>
    </source>
</evidence>
<dbReference type="PROSITE" id="PS50005">
    <property type="entry name" value="TPR"/>
    <property type="match status" value="1"/>
</dbReference>
<keyword evidence="3" id="KW-1185">Reference proteome</keyword>
<dbReference type="AlphaFoldDB" id="A0A9P4XDC2"/>
<accession>A0A9P4XDC2</accession>